<dbReference type="PANTHER" id="PTHR14304:SF11">
    <property type="entry name" value="SAP DOMAIN-CONTAINING PROTEIN"/>
    <property type="match status" value="1"/>
</dbReference>
<evidence type="ECO:0000313" key="2">
    <source>
        <dbReference type="EMBL" id="GFZ10856.1"/>
    </source>
</evidence>
<dbReference type="InterPro" id="IPR025224">
    <property type="entry name" value="CCAR1/CCAR2"/>
</dbReference>
<keyword evidence="3" id="KW-1185">Reference proteome</keyword>
<name>A0A7J0GJ68_9ERIC</name>
<dbReference type="Proteomes" id="UP000585474">
    <property type="component" value="Unassembled WGS sequence"/>
</dbReference>
<protein>
    <submittedName>
        <fullName evidence="2">ATP/GTP-binding protein family</fullName>
    </submittedName>
</protein>
<dbReference type="GO" id="GO:0005634">
    <property type="term" value="C:nucleus"/>
    <property type="evidence" value="ECO:0007669"/>
    <property type="project" value="TreeGrafter"/>
</dbReference>
<comment type="caution">
    <text evidence="2">The sequence shown here is derived from an EMBL/GenBank/DDBJ whole genome shotgun (WGS) entry which is preliminary data.</text>
</comment>
<reference evidence="2 3" key="1">
    <citation type="submission" date="2019-07" db="EMBL/GenBank/DDBJ databases">
        <title>De Novo Assembly of kiwifruit Actinidia rufa.</title>
        <authorList>
            <person name="Sugita-Konishi S."/>
            <person name="Sato K."/>
            <person name="Mori E."/>
            <person name="Abe Y."/>
            <person name="Kisaki G."/>
            <person name="Hamano K."/>
            <person name="Suezawa K."/>
            <person name="Otani M."/>
            <person name="Fukuda T."/>
            <person name="Manabe T."/>
            <person name="Gomi K."/>
            <person name="Tabuchi M."/>
            <person name="Akimitsu K."/>
            <person name="Kataoka I."/>
        </authorList>
    </citation>
    <scope>NUCLEOTIDE SEQUENCE [LARGE SCALE GENOMIC DNA]</scope>
    <source>
        <strain evidence="3">cv. Fuchu</strain>
    </source>
</reference>
<gene>
    <name evidence="2" type="ORF">Acr_22g0002540</name>
</gene>
<proteinExistence type="predicted"/>
<dbReference type="OrthoDB" id="21006at2759"/>
<dbReference type="PANTHER" id="PTHR14304">
    <property type="entry name" value="CELL DIVISION CYCLE AND APOPTOSIS REGULATOR PROTEIN"/>
    <property type="match status" value="1"/>
</dbReference>
<evidence type="ECO:0000256" key="1">
    <source>
        <dbReference type="SAM" id="MobiDB-lite"/>
    </source>
</evidence>
<feature type="region of interest" description="Disordered" evidence="1">
    <location>
        <begin position="234"/>
        <end position="321"/>
    </location>
</feature>
<dbReference type="GO" id="GO:0006355">
    <property type="term" value="P:regulation of DNA-templated transcription"/>
    <property type="evidence" value="ECO:0007669"/>
    <property type="project" value="InterPro"/>
</dbReference>
<evidence type="ECO:0000313" key="3">
    <source>
        <dbReference type="Proteomes" id="UP000585474"/>
    </source>
</evidence>
<dbReference type="EMBL" id="BJWL01000022">
    <property type="protein sequence ID" value="GFZ10856.1"/>
    <property type="molecule type" value="Genomic_DNA"/>
</dbReference>
<feature type="region of interest" description="Disordered" evidence="1">
    <location>
        <begin position="1"/>
        <end position="22"/>
    </location>
</feature>
<feature type="compositionally biased region" description="Basic and acidic residues" evidence="1">
    <location>
        <begin position="234"/>
        <end position="287"/>
    </location>
</feature>
<sequence length="337" mass="38263">MSTKEAGPSYLENRNGYGSAIPDSTKLTTGDYTLSSSHGYYHKSDQLLSDKFSDYPSVDRYGGRQSAYAGRICRMLQQADMYERMDEALLLQQEQMLKAQSLQSVSLDVGSRQADYLAARGPSIHHAAQDLMSYGGRLNADPCSLSMLSASSYGGQHASSILGAAPQRNVDDLMYAQTSSNPGYGVSLPLGRDYATGKGLQDASLDLDYPRRGHSKIDERKDDRGGYVWELERREERPSEHLRGREKDREKEKERERERDREQKRERGPDVGCERTPPRISRDRAERLGSSLTKDVKPPQRYSLRHEALHRRRSPVKEKKREYDCKVKNLYKSSVTE</sequence>
<organism evidence="2 3">
    <name type="scientific">Actinidia rufa</name>
    <dbReference type="NCBI Taxonomy" id="165716"/>
    <lineage>
        <taxon>Eukaryota</taxon>
        <taxon>Viridiplantae</taxon>
        <taxon>Streptophyta</taxon>
        <taxon>Embryophyta</taxon>
        <taxon>Tracheophyta</taxon>
        <taxon>Spermatophyta</taxon>
        <taxon>Magnoliopsida</taxon>
        <taxon>eudicotyledons</taxon>
        <taxon>Gunneridae</taxon>
        <taxon>Pentapetalae</taxon>
        <taxon>asterids</taxon>
        <taxon>Ericales</taxon>
        <taxon>Actinidiaceae</taxon>
        <taxon>Actinidia</taxon>
    </lineage>
</organism>
<accession>A0A7J0GJ68</accession>
<dbReference type="AlphaFoldDB" id="A0A7J0GJ68"/>